<comment type="caution">
    <text evidence="2">The sequence shown here is derived from an EMBL/GenBank/DDBJ whole genome shotgun (WGS) entry which is preliminary data.</text>
</comment>
<keyword evidence="3" id="KW-1185">Reference proteome</keyword>
<accession>A0A250X8T3</accession>
<name>A0A250X8T3_9CHLO</name>
<reference evidence="2 3" key="1">
    <citation type="submission" date="2017-08" db="EMBL/GenBank/DDBJ databases">
        <title>Acidophilic green algal genome provides insights into adaptation to an acidic environment.</title>
        <authorList>
            <person name="Hirooka S."/>
            <person name="Hirose Y."/>
            <person name="Kanesaki Y."/>
            <person name="Higuchi S."/>
            <person name="Fujiwara T."/>
            <person name="Onuma R."/>
            <person name="Era A."/>
            <person name="Ohbayashi R."/>
            <person name="Uzuka A."/>
            <person name="Nozaki H."/>
            <person name="Yoshikawa H."/>
            <person name="Miyagishima S.Y."/>
        </authorList>
    </citation>
    <scope>NUCLEOTIDE SEQUENCE [LARGE SCALE GENOMIC DNA]</scope>
    <source>
        <strain evidence="2 3">NIES-2499</strain>
    </source>
</reference>
<proteinExistence type="predicted"/>
<organism evidence="2 3">
    <name type="scientific">Chlamydomonas eustigma</name>
    <dbReference type="NCBI Taxonomy" id="1157962"/>
    <lineage>
        <taxon>Eukaryota</taxon>
        <taxon>Viridiplantae</taxon>
        <taxon>Chlorophyta</taxon>
        <taxon>core chlorophytes</taxon>
        <taxon>Chlorophyceae</taxon>
        <taxon>CS clade</taxon>
        <taxon>Chlamydomonadales</taxon>
        <taxon>Chlamydomonadaceae</taxon>
        <taxon>Chlamydomonas</taxon>
    </lineage>
</organism>
<gene>
    <name evidence="2" type="ORF">CEUSTIGMA_g6924.t1</name>
</gene>
<dbReference type="AlphaFoldDB" id="A0A250X8T3"/>
<dbReference type="EMBL" id="BEGY01000043">
    <property type="protein sequence ID" value="GAX79483.1"/>
    <property type="molecule type" value="Genomic_DNA"/>
</dbReference>
<dbReference type="OrthoDB" id="1935127at2759"/>
<feature type="compositionally biased region" description="Polar residues" evidence="1">
    <location>
        <begin position="136"/>
        <end position="157"/>
    </location>
</feature>
<evidence type="ECO:0000256" key="1">
    <source>
        <dbReference type="SAM" id="MobiDB-lite"/>
    </source>
</evidence>
<protein>
    <submittedName>
        <fullName evidence="2">Uncharacterized protein</fullName>
    </submittedName>
</protein>
<sequence>MSSKKMNSKPSIGFSPDDKSLGGAYSILTDYANYYRKLENVQPTRAILDTRKTAGRTEAQRISTNRAARLATTDMSVMEHSRIIYHMNRRIEESYSSTERKKNQFDVSIYPAYQKRGSNLYKSTMHAAMLAWSTQDKSTRPATAPSQRSADEQSGSVFNIRGRGEGYRGFSVTTGLRDAYPSDDFPLQQTAREFARDSTYVAYKRAIMAEIIESRMFREKDLKQLFQSYKKLAPLRDKDTVDRVVQELKFELDVGKS</sequence>
<evidence type="ECO:0000313" key="3">
    <source>
        <dbReference type="Proteomes" id="UP000232323"/>
    </source>
</evidence>
<evidence type="ECO:0000313" key="2">
    <source>
        <dbReference type="EMBL" id="GAX79483.1"/>
    </source>
</evidence>
<dbReference type="Proteomes" id="UP000232323">
    <property type="component" value="Unassembled WGS sequence"/>
</dbReference>
<feature type="region of interest" description="Disordered" evidence="1">
    <location>
        <begin position="136"/>
        <end position="158"/>
    </location>
</feature>